<evidence type="ECO:0000313" key="4">
    <source>
        <dbReference type="EMBL" id="HEB13890.1"/>
    </source>
</evidence>
<evidence type="ECO:0000256" key="1">
    <source>
        <dbReference type="ARBA" id="ARBA00007476"/>
    </source>
</evidence>
<dbReference type="CDD" id="cd01668">
    <property type="entry name" value="TGS_RSH"/>
    <property type="match status" value="1"/>
</dbReference>
<dbReference type="InterPro" id="IPR033655">
    <property type="entry name" value="TGS_RelA/SpoT"/>
</dbReference>
<dbReference type="PROSITE" id="PS51880">
    <property type="entry name" value="TGS"/>
    <property type="match status" value="1"/>
</dbReference>
<sequence>DILTEVRADSVTIAASLLHDILEESNLGKEALAQEFGEEIASLVEGLTTIKKVTGKTVSGKEKDWENLRHLILATVHDPRVLAIRLAEKIHNLKTSSVLPKKEREEAVRKVFDIWAPLAAIVGFYRFRSELEDLAFSILEPEKFKELNRTVQKERQKMEVAIQEVRSKLVEELKERGIEATISARTKHLYGVYKKLSLYKAKAGGKLYDALGLRIVTQEVEDCYQILDITRGIWKEVPELFDDYIANPKSNGYQSIHTVFIVSDYFVELQIRTIKMHEAAEYGLAAHSSYKEGKGSSEERISLLKNLVLWEKGEKLDLFPDKVFVFTPDGDVKVLIRGATPVDFAYTVHSRVGDECSGAKVDGKISALDYQLKTGEVVEILTKKGKKPSADWLKFVKTGHARDQIGKVLRRR</sequence>
<dbReference type="InterPro" id="IPR043519">
    <property type="entry name" value="NT_sf"/>
</dbReference>
<keyword evidence="2" id="KW-0175">Coiled coil</keyword>
<dbReference type="GO" id="GO:0005886">
    <property type="term" value="C:plasma membrane"/>
    <property type="evidence" value="ECO:0007669"/>
    <property type="project" value="TreeGrafter"/>
</dbReference>
<proteinExistence type="inferred from homology"/>
<evidence type="ECO:0000256" key="2">
    <source>
        <dbReference type="SAM" id="Coils"/>
    </source>
</evidence>
<dbReference type="SUPFAM" id="SSF81301">
    <property type="entry name" value="Nucleotidyltransferase"/>
    <property type="match status" value="1"/>
</dbReference>
<dbReference type="Proteomes" id="UP000885744">
    <property type="component" value="Unassembled WGS sequence"/>
</dbReference>
<accession>A0A7C1NK48</accession>
<dbReference type="AlphaFoldDB" id="A0A7C1NK48"/>
<protein>
    <submittedName>
        <fullName evidence="4">Bifunctional (P)ppGpp synthetase/guanosine-3',5'-bis(Diphosphate) 3'-pyrophosphohydrolase</fullName>
    </submittedName>
</protein>
<dbReference type="InterPro" id="IPR012676">
    <property type="entry name" value="TGS-like"/>
</dbReference>
<dbReference type="SUPFAM" id="SSF81271">
    <property type="entry name" value="TGS-like"/>
    <property type="match status" value="1"/>
</dbReference>
<dbReference type="PANTHER" id="PTHR21262">
    <property type="entry name" value="GUANOSINE-3',5'-BIS DIPHOSPHATE 3'-PYROPHOSPHOHYDROLASE"/>
    <property type="match status" value="1"/>
</dbReference>
<dbReference type="Pfam" id="PF02824">
    <property type="entry name" value="TGS"/>
    <property type="match status" value="1"/>
</dbReference>
<dbReference type="Pfam" id="PF04607">
    <property type="entry name" value="RelA_SpoT"/>
    <property type="match status" value="1"/>
</dbReference>
<dbReference type="InterPro" id="IPR007685">
    <property type="entry name" value="RelA_SpoT"/>
</dbReference>
<evidence type="ECO:0000259" key="3">
    <source>
        <dbReference type="PROSITE" id="PS51880"/>
    </source>
</evidence>
<feature type="domain" description="TGS" evidence="3">
    <location>
        <begin position="321"/>
        <end position="382"/>
    </location>
</feature>
<dbReference type="CDD" id="cd05399">
    <property type="entry name" value="NT_Rel-Spo_like"/>
    <property type="match status" value="1"/>
</dbReference>
<dbReference type="Gene3D" id="3.30.460.10">
    <property type="entry name" value="Beta Polymerase, domain 2"/>
    <property type="match status" value="1"/>
</dbReference>
<gene>
    <name evidence="4" type="ORF">ENI09_00555</name>
</gene>
<organism evidence="4">
    <name type="scientific">candidate division WWE3 bacterium</name>
    <dbReference type="NCBI Taxonomy" id="2053526"/>
    <lineage>
        <taxon>Bacteria</taxon>
        <taxon>Katanobacteria</taxon>
    </lineage>
</organism>
<dbReference type="EMBL" id="DRHH01000023">
    <property type="protein sequence ID" value="HEB13890.1"/>
    <property type="molecule type" value="Genomic_DNA"/>
</dbReference>
<dbReference type="InterPro" id="IPR012675">
    <property type="entry name" value="Beta-grasp_dom_sf"/>
</dbReference>
<feature type="non-terminal residue" evidence="4">
    <location>
        <position position="1"/>
    </location>
</feature>
<comment type="similarity">
    <text evidence="1">Belongs to the RelA/SpoT family.</text>
</comment>
<dbReference type="GO" id="GO:0015969">
    <property type="term" value="P:guanosine tetraphosphate metabolic process"/>
    <property type="evidence" value="ECO:0007669"/>
    <property type="project" value="InterPro"/>
</dbReference>
<dbReference type="Gene3D" id="3.10.20.30">
    <property type="match status" value="1"/>
</dbReference>
<dbReference type="FunFam" id="3.10.20.30:FF:000002">
    <property type="entry name" value="GTP pyrophosphokinase (RelA/SpoT)"/>
    <property type="match status" value="1"/>
</dbReference>
<dbReference type="InterPro" id="IPR004095">
    <property type="entry name" value="TGS"/>
</dbReference>
<reference evidence="4" key="1">
    <citation type="journal article" date="2020" name="mSystems">
        <title>Genome- and Community-Level Interaction Insights into Carbon Utilization and Element Cycling Functions of Hydrothermarchaeota in Hydrothermal Sediment.</title>
        <authorList>
            <person name="Zhou Z."/>
            <person name="Liu Y."/>
            <person name="Xu W."/>
            <person name="Pan J."/>
            <person name="Luo Z.H."/>
            <person name="Li M."/>
        </authorList>
    </citation>
    <scope>NUCLEOTIDE SEQUENCE [LARGE SCALE GENOMIC DNA]</scope>
    <source>
        <strain evidence="4">HyVt-365</strain>
    </source>
</reference>
<dbReference type="PANTHER" id="PTHR21262:SF31">
    <property type="entry name" value="GTP PYROPHOSPHOKINASE"/>
    <property type="match status" value="1"/>
</dbReference>
<dbReference type="Pfam" id="PF13328">
    <property type="entry name" value="HD_4"/>
    <property type="match status" value="1"/>
</dbReference>
<feature type="coiled-coil region" evidence="2">
    <location>
        <begin position="144"/>
        <end position="175"/>
    </location>
</feature>
<dbReference type="SMART" id="SM00954">
    <property type="entry name" value="RelA_SpoT"/>
    <property type="match status" value="1"/>
</dbReference>
<dbReference type="SUPFAM" id="SSF109604">
    <property type="entry name" value="HD-domain/PDEase-like"/>
    <property type="match status" value="1"/>
</dbReference>
<comment type="caution">
    <text evidence="4">The sequence shown here is derived from an EMBL/GenBank/DDBJ whole genome shotgun (WGS) entry which is preliminary data.</text>
</comment>
<dbReference type="Gene3D" id="1.10.3210.10">
    <property type="entry name" value="Hypothetical protein af1432"/>
    <property type="match status" value="1"/>
</dbReference>
<name>A0A7C1NK48_UNCKA</name>